<evidence type="ECO:0008006" key="4">
    <source>
        <dbReference type="Google" id="ProtNLM"/>
    </source>
</evidence>
<gene>
    <name evidence="2" type="ORF">BT96DRAFT_749317</name>
</gene>
<dbReference type="EMBL" id="ML769436">
    <property type="protein sequence ID" value="KAE9402276.1"/>
    <property type="molecule type" value="Genomic_DNA"/>
</dbReference>
<dbReference type="OrthoDB" id="3226274at2759"/>
<evidence type="ECO:0000313" key="3">
    <source>
        <dbReference type="Proteomes" id="UP000799118"/>
    </source>
</evidence>
<protein>
    <recommendedName>
        <fullName evidence="4">Transposase Tc1-like domain-containing protein</fullName>
    </recommendedName>
</protein>
<keyword evidence="3" id="KW-1185">Reference proteome</keyword>
<feature type="non-terminal residue" evidence="2">
    <location>
        <position position="123"/>
    </location>
</feature>
<feature type="region of interest" description="Disordered" evidence="1">
    <location>
        <begin position="39"/>
        <end position="71"/>
    </location>
</feature>
<sequence length="123" mass="14403">MVKCSPTKKSRVVRMHDIEKMDFRDIGLELGFSTSTAHRNYTKMKRNPNPYQKSTNHNRKPLFSKRDRRKAVQAIDTGKCRDGSDVQKKLFPEISPRRVREMLAQEGLNGRVRRPKPLLKTEH</sequence>
<dbReference type="Proteomes" id="UP000799118">
    <property type="component" value="Unassembled WGS sequence"/>
</dbReference>
<evidence type="ECO:0000313" key="2">
    <source>
        <dbReference type="EMBL" id="KAE9402276.1"/>
    </source>
</evidence>
<organism evidence="2 3">
    <name type="scientific">Gymnopus androsaceus JB14</name>
    <dbReference type="NCBI Taxonomy" id="1447944"/>
    <lineage>
        <taxon>Eukaryota</taxon>
        <taxon>Fungi</taxon>
        <taxon>Dikarya</taxon>
        <taxon>Basidiomycota</taxon>
        <taxon>Agaricomycotina</taxon>
        <taxon>Agaricomycetes</taxon>
        <taxon>Agaricomycetidae</taxon>
        <taxon>Agaricales</taxon>
        <taxon>Marasmiineae</taxon>
        <taxon>Omphalotaceae</taxon>
        <taxon>Gymnopus</taxon>
    </lineage>
</organism>
<evidence type="ECO:0000256" key="1">
    <source>
        <dbReference type="SAM" id="MobiDB-lite"/>
    </source>
</evidence>
<accession>A0A6A4HVQ1</accession>
<proteinExistence type="predicted"/>
<name>A0A6A4HVQ1_9AGAR</name>
<dbReference type="AlphaFoldDB" id="A0A6A4HVQ1"/>
<feature type="compositionally biased region" description="Basic residues" evidence="1">
    <location>
        <begin position="56"/>
        <end position="71"/>
    </location>
</feature>
<reference evidence="2" key="1">
    <citation type="journal article" date="2019" name="Environ. Microbiol.">
        <title>Fungal ecological strategies reflected in gene transcription - a case study of two litter decomposers.</title>
        <authorList>
            <person name="Barbi F."/>
            <person name="Kohler A."/>
            <person name="Barry K."/>
            <person name="Baskaran P."/>
            <person name="Daum C."/>
            <person name="Fauchery L."/>
            <person name="Ihrmark K."/>
            <person name="Kuo A."/>
            <person name="LaButti K."/>
            <person name="Lipzen A."/>
            <person name="Morin E."/>
            <person name="Grigoriev I.V."/>
            <person name="Henrissat B."/>
            <person name="Lindahl B."/>
            <person name="Martin F."/>
        </authorList>
    </citation>
    <scope>NUCLEOTIDE SEQUENCE</scope>
    <source>
        <strain evidence="2">JB14</strain>
    </source>
</reference>